<comment type="subcellular location">
    <subcellularLocation>
        <location evidence="1 7">Cell membrane</location>
        <topology evidence="1 7">Multi-pass membrane protein</topology>
    </subcellularLocation>
</comment>
<dbReference type="GO" id="GO:0055085">
    <property type="term" value="P:transmembrane transport"/>
    <property type="evidence" value="ECO:0007669"/>
    <property type="project" value="InterPro"/>
</dbReference>
<dbReference type="Pfam" id="PF00528">
    <property type="entry name" value="BPD_transp_1"/>
    <property type="match status" value="1"/>
</dbReference>
<dbReference type="RefSeq" id="WP_182299097.1">
    <property type="nucleotide sequence ID" value="NZ_CP041969.1"/>
</dbReference>
<dbReference type="CDD" id="cd06261">
    <property type="entry name" value="TM_PBP2"/>
    <property type="match status" value="1"/>
</dbReference>
<keyword evidence="2 7" id="KW-0813">Transport</keyword>
<evidence type="ECO:0000256" key="7">
    <source>
        <dbReference type="RuleBase" id="RU363032"/>
    </source>
</evidence>
<dbReference type="GO" id="GO:0005886">
    <property type="term" value="C:plasma membrane"/>
    <property type="evidence" value="ECO:0007669"/>
    <property type="project" value="UniProtKB-SubCell"/>
</dbReference>
<dbReference type="PANTHER" id="PTHR43744">
    <property type="entry name" value="ABC TRANSPORTER PERMEASE PROTEIN MG189-RELATED-RELATED"/>
    <property type="match status" value="1"/>
</dbReference>
<evidence type="ECO:0000256" key="2">
    <source>
        <dbReference type="ARBA" id="ARBA00022448"/>
    </source>
</evidence>
<feature type="domain" description="ABC transmembrane type-1" evidence="8">
    <location>
        <begin position="73"/>
        <end position="285"/>
    </location>
</feature>
<keyword evidence="5 7" id="KW-1133">Transmembrane helix</keyword>
<feature type="transmembrane region" description="Helical" evidence="7">
    <location>
        <begin position="109"/>
        <end position="128"/>
    </location>
</feature>
<name>A0A7G5C0Y6_9BACL</name>
<dbReference type="AlphaFoldDB" id="A0A7G5C0Y6"/>
<evidence type="ECO:0000256" key="4">
    <source>
        <dbReference type="ARBA" id="ARBA00022692"/>
    </source>
</evidence>
<feature type="transmembrane region" description="Helical" evidence="7">
    <location>
        <begin position="73"/>
        <end position="97"/>
    </location>
</feature>
<keyword evidence="10" id="KW-1185">Reference proteome</keyword>
<evidence type="ECO:0000259" key="8">
    <source>
        <dbReference type="PROSITE" id="PS50928"/>
    </source>
</evidence>
<dbReference type="KEGG" id="cchl:FPL14_18010"/>
<dbReference type="PANTHER" id="PTHR43744:SF9">
    <property type="entry name" value="POLYGALACTURONAN_RHAMNOGALACTURONAN TRANSPORT SYSTEM PERMEASE PROTEIN YTCP"/>
    <property type="match status" value="1"/>
</dbReference>
<comment type="similarity">
    <text evidence="7">Belongs to the binding-protein-dependent transport system permease family.</text>
</comment>
<dbReference type="InterPro" id="IPR000515">
    <property type="entry name" value="MetI-like"/>
</dbReference>
<keyword evidence="3" id="KW-1003">Cell membrane</keyword>
<evidence type="ECO:0000256" key="3">
    <source>
        <dbReference type="ARBA" id="ARBA00022475"/>
    </source>
</evidence>
<protein>
    <submittedName>
        <fullName evidence="9">Carbohydrate ABC transporter permease</fullName>
    </submittedName>
</protein>
<keyword evidence="6 7" id="KW-0472">Membrane</keyword>
<accession>A0A7G5C0Y6</accession>
<dbReference type="PROSITE" id="PS50928">
    <property type="entry name" value="ABC_TM1"/>
    <property type="match status" value="1"/>
</dbReference>
<feature type="transmembrane region" description="Helical" evidence="7">
    <location>
        <begin position="266"/>
        <end position="285"/>
    </location>
</feature>
<dbReference type="EMBL" id="CP041969">
    <property type="protein sequence ID" value="QMV42870.1"/>
    <property type="molecule type" value="Genomic_DNA"/>
</dbReference>
<sequence length="300" mass="33873">MKFSWEDKVLQSFITVLLVLLGFSTLYPFWNSLVLSFNVGSDTAMGGVTFWPRKWTLDNYDIVLQDTRLLRAFMISVFRTVFGTALSIFFTAMFAYALSKRGLIFRKYYMIYCIVTLYFSGGLIPSFLLIRELGLMNTFWVMVIPGFVSVWNMIIFRTFFLELPDGLEESARIDGCSDFGIFFRIVVPISGPVIATLSLFTAVGHWNDWFGPSIFINQENLLPIQTVLKQILNSNIVTDQMLQATGGNAAALDALSRSQTVTTKSLTMATMMVATLPIILVYPFVQKYFVKGVLVGSLKE</sequence>
<feature type="transmembrane region" description="Helical" evidence="7">
    <location>
        <begin position="181"/>
        <end position="203"/>
    </location>
</feature>
<organism evidence="9 10">
    <name type="scientific">Cohnella cholangitidis</name>
    <dbReference type="NCBI Taxonomy" id="2598458"/>
    <lineage>
        <taxon>Bacteria</taxon>
        <taxon>Bacillati</taxon>
        <taxon>Bacillota</taxon>
        <taxon>Bacilli</taxon>
        <taxon>Bacillales</taxon>
        <taxon>Paenibacillaceae</taxon>
        <taxon>Cohnella</taxon>
    </lineage>
</organism>
<proteinExistence type="inferred from homology"/>
<gene>
    <name evidence="9" type="ORF">FPL14_18010</name>
</gene>
<dbReference type="InterPro" id="IPR035906">
    <property type="entry name" value="MetI-like_sf"/>
</dbReference>
<keyword evidence="4 7" id="KW-0812">Transmembrane</keyword>
<feature type="transmembrane region" description="Helical" evidence="7">
    <location>
        <begin position="140"/>
        <end position="160"/>
    </location>
</feature>
<evidence type="ECO:0000256" key="6">
    <source>
        <dbReference type="ARBA" id="ARBA00023136"/>
    </source>
</evidence>
<evidence type="ECO:0000313" key="9">
    <source>
        <dbReference type="EMBL" id="QMV42870.1"/>
    </source>
</evidence>
<evidence type="ECO:0000256" key="5">
    <source>
        <dbReference type="ARBA" id="ARBA00022989"/>
    </source>
</evidence>
<feature type="transmembrane region" description="Helical" evidence="7">
    <location>
        <begin position="12"/>
        <end position="30"/>
    </location>
</feature>
<dbReference type="Gene3D" id="1.10.3720.10">
    <property type="entry name" value="MetI-like"/>
    <property type="match status" value="1"/>
</dbReference>
<dbReference type="Proteomes" id="UP000515679">
    <property type="component" value="Chromosome"/>
</dbReference>
<evidence type="ECO:0000256" key="1">
    <source>
        <dbReference type="ARBA" id="ARBA00004651"/>
    </source>
</evidence>
<dbReference type="SUPFAM" id="SSF161098">
    <property type="entry name" value="MetI-like"/>
    <property type="match status" value="1"/>
</dbReference>
<reference evidence="9 10" key="1">
    <citation type="submission" date="2019-07" db="EMBL/GenBank/DDBJ databases">
        <authorList>
            <person name="Kim J.K."/>
            <person name="Cheong H.-M."/>
            <person name="Choi Y."/>
            <person name="Hwang K.J."/>
            <person name="Lee S."/>
            <person name="Choi C."/>
        </authorList>
    </citation>
    <scope>NUCLEOTIDE SEQUENCE [LARGE SCALE GENOMIC DNA]</scope>
    <source>
        <strain evidence="9 10">KS 22</strain>
    </source>
</reference>
<evidence type="ECO:0000313" key="10">
    <source>
        <dbReference type="Proteomes" id="UP000515679"/>
    </source>
</evidence>